<sequence length="78" mass="9484">MPTLLKEGPFRFFFYSGDRKEPPHVHVRRDNHTAKFWLNPIELERSGGLRRSEIRRVERIIKENRTSFLGEWNVRFND</sequence>
<dbReference type="Pfam" id="PF13711">
    <property type="entry name" value="DUF4160"/>
    <property type="match status" value="1"/>
</dbReference>
<proteinExistence type="predicted"/>
<comment type="caution">
    <text evidence="1">The sequence shown here is derived from an EMBL/GenBank/DDBJ whole genome shotgun (WGS) entry which is preliminary data.</text>
</comment>
<protein>
    <submittedName>
        <fullName evidence="1">DUF4160 domain-containing protein</fullName>
    </submittedName>
</protein>
<gene>
    <name evidence="1" type="ORF">F4Y08_13565</name>
</gene>
<dbReference type="EMBL" id="VXPY01000094">
    <property type="protein sequence ID" value="MYD91341.1"/>
    <property type="molecule type" value="Genomic_DNA"/>
</dbReference>
<reference evidence="1" key="1">
    <citation type="submission" date="2019-09" db="EMBL/GenBank/DDBJ databases">
        <title>Characterisation of the sponge microbiome using genome-centric metagenomics.</title>
        <authorList>
            <person name="Engelberts J.P."/>
            <person name="Robbins S.J."/>
            <person name="De Goeij J.M."/>
            <person name="Aranda M."/>
            <person name="Bell S.C."/>
            <person name="Webster N.S."/>
        </authorList>
    </citation>
    <scope>NUCLEOTIDE SEQUENCE</scope>
    <source>
        <strain evidence="1">SB0662_bin_9</strain>
    </source>
</reference>
<dbReference type="InterPro" id="IPR025427">
    <property type="entry name" value="DUF4160"/>
</dbReference>
<accession>A0A6B1DVI5</accession>
<name>A0A6B1DVI5_9CHLR</name>
<organism evidence="1">
    <name type="scientific">Caldilineaceae bacterium SB0662_bin_9</name>
    <dbReference type="NCBI Taxonomy" id="2605258"/>
    <lineage>
        <taxon>Bacteria</taxon>
        <taxon>Bacillati</taxon>
        <taxon>Chloroflexota</taxon>
        <taxon>Caldilineae</taxon>
        <taxon>Caldilineales</taxon>
        <taxon>Caldilineaceae</taxon>
    </lineage>
</organism>
<evidence type="ECO:0000313" key="1">
    <source>
        <dbReference type="EMBL" id="MYD91341.1"/>
    </source>
</evidence>
<dbReference type="AlphaFoldDB" id="A0A6B1DVI5"/>